<feature type="binding site" evidence="9">
    <location>
        <position position="244"/>
    </location>
    <ligand>
        <name>Zn(2+)</name>
        <dbReference type="ChEBI" id="CHEBI:29105"/>
        <label>3</label>
    </ligand>
</feature>
<dbReference type="PROSITE" id="PS00729">
    <property type="entry name" value="AP_NUCLEASE_F2_1"/>
    <property type="match status" value="1"/>
</dbReference>
<dbReference type="FunFam" id="3.20.20.150:FF:000001">
    <property type="entry name" value="Probable endonuclease 4"/>
    <property type="match status" value="1"/>
</dbReference>
<dbReference type="PROSITE" id="PS00731">
    <property type="entry name" value="AP_NUCLEASE_F2_3"/>
    <property type="match status" value="1"/>
</dbReference>
<feature type="binding site" evidence="9">
    <location>
        <position position="246"/>
    </location>
    <ligand>
        <name>Zn(2+)</name>
        <dbReference type="ChEBI" id="CHEBI:29105"/>
        <label>3</label>
    </ligand>
</feature>
<dbReference type="GO" id="GO:0003677">
    <property type="term" value="F:DNA binding"/>
    <property type="evidence" value="ECO:0007669"/>
    <property type="project" value="InterPro"/>
</dbReference>
<dbReference type="PROSITE" id="PS51432">
    <property type="entry name" value="AP_NUCLEASE_F2_4"/>
    <property type="match status" value="1"/>
</dbReference>
<proteinExistence type="inferred from homology"/>
<dbReference type="PANTHER" id="PTHR21445">
    <property type="entry name" value="ENDONUCLEASE IV ENDODEOXYRIBONUCLEASE IV"/>
    <property type="match status" value="1"/>
</dbReference>
<dbReference type="GO" id="GO:0008081">
    <property type="term" value="F:phosphoric diester hydrolase activity"/>
    <property type="evidence" value="ECO:0007669"/>
    <property type="project" value="TreeGrafter"/>
</dbReference>
<comment type="function">
    <text evidence="9">Endonuclease IV plays a role in DNA repair. It cleaves phosphodiester bonds at apurinic or apyrimidinic (AP) sites, generating a 3'-hydroxyl group and a 5'-terminal sugar phosphate.</text>
</comment>
<dbReference type="EC" id="3.1.21.2" evidence="9"/>
<feature type="binding site" evidence="9">
    <location>
        <position position="160"/>
    </location>
    <ligand>
        <name>Zn(2+)</name>
        <dbReference type="ChEBI" id="CHEBI:29105"/>
        <label>2</label>
    </ligand>
</feature>
<evidence type="ECO:0000256" key="5">
    <source>
        <dbReference type="ARBA" id="ARBA00022763"/>
    </source>
</evidence>
<dbReference type="RefSeq" id="WP_197548806.1">
    <property type="nucleotide sequence ID" value="NZ_CP063164.1"/>
</dbReference>
<feature type="binding site" evidence="9">
    <location>
        <position position="69"/>
    </location>
    <ligand>
        <name>Zn(2+)</name>
        <dbReference type="ChEBI" id="CHEBI:29105"/>
        <label>1</label>
    </ligand>
</feature>
<keyword evidence="7 9" id="KW-0862">Zinc</keyword>
<keyword evidence="8 9" id="KW-0234">DNA repair</keyword>
<keyword evidence="5 9" id="KW-0227">DNA damage</keyword>
<keyword evidence="2 9" id="KW-0540">Nuclease</keyword>
<dbReference type="SMART" id="SM00518">
    <property type="entry name" value="AP2Ec"/>
    <property type="match status" value="1"/>
</dbReference>
<evidence type="ECO:0000256" key="7">
    <source>
        <dbReference type="ARBA" id="ARBA00022833"/>
    </source>
</evidence>
<protein>
    <recommendedName>
        <fullName evidence="9">Probable endonuclease 4</fullName>
        <ecNumber evidence="9">3.1.21.2</ecNumber>
    </recommendedName>
    <alternativeName>
        <fullName evidence="9">Endodeoxyribonuclease IV</fullName>
    </alternativeName>
    <alternativeName>
        <fullName evidence="9">Endonuclease IV</fullName>
    </alternativeName>
</protein>
<dbReference type="Pfam" id="PF01261">
    <property type="entry name" value="AP_endonuc_2"/>
    <property type="match status" value="1"/>
</dbReference>
<dbReference type="Gene3D" id="3.20.20.150">
    <property type="entry name" value="Divalent-metal-dependent TIM barrel enzymes"/>
    <property type="match status" value="1"/>
</dbReference>
<dbReference type="KEGG" id="sinu:IMZ28_01070"/>
<feature type="binding site" evidence="9">
    <location>
        <position position="160"/>
    </location>
    <ligand>
        <name>Zn(2+)</name>
        <dbReference type="ChEBI" id="CHEBI:29105"/>
        <label>1</label>
    </ligand>
</feature>
<evidence type="ECO:0000313" key="11">
    <source>
        <dbReference type="EMBL" id="QOR62105.1"/>
    </source>
</evidence>
<dbReference type="GO" id="GO:0008270">
    <property type="term" value="F:zinc ion binding"/>
    <property type="evidence" value="ECO:0007669"/>
    <property type="project" value="UniProtKB-UniRule"/>
</dbReference>
<organism evidence="11 12">
    <name type="scientific">Sulfurovum indicum</name>
    <dbReference type="NCBI Taxonomy" id="2779528"/>
    <lineage>
        <taxon>Bacteria</taxon>
        <taxon>Pseudomonadati</taxon>
        <taxon>Campylobacterota</taxon>
        <taxon>Epsilonproteobacteria</taxon>
        <taxon>Campylobacterales</taxon>
        <taxon>Sulfurovaceae</taxon>
        <taxon>Sulfurovum</taxon>
    </lineage>
</organism>
<evidence type="ECO:0000256" key="1">
    <source>
        <dbReference type="ARBA" id="ARBA00005340"/>
    </source>
</evidence>
<accession>A0A7M1S3U9</accession>
<reference evidence="11 12" key="1">
    <citation type="submission" date="2020-10" db="EMBL/GenBank/DDBJ databases">
        <title>The genome of sulfurovum sp.</title>
        <authorList>
            <person name="Xie S."/>
            <person name="Shao Z."/>
            <person name="Jiang L."/>
        </authorList>
    </citation>
    <scope>NUCLEOTIDE SEQUENCE [LARGE SCALE GENOMIC DNA]</scope>
    <source>
        <strain evidence="11 12">ST-419</strain>
    </source>
</reference>
<dbReference type="GO" id="GO:0003906">
    <property type="term" value="F:DNA-(apurinic or apyrimidinic site) endonuclease activity"/>
    <property type="evidence" value="ECO:0007669"/>
    <property type="project" value="TreeGrafter"/>
</dbReference>
<sequence length="296" mass="33242">MKFVGAHVSASGGVENAPLNAMKIGAKAFALFTKNQRQWVAKPLESKSIDAFQKNLELSGILPKHVLPHDSYLINLGHPEADKLEKSRNAFIDELERCRILGLDKLNFHPGSHLVKIPKKDPLYEEKMMEAELHCLDVIAESMNRAIDATANSNVKLIIENTAGQGSNLGYRFEHLAHLIDKVEDKSRVGVCLDTCHTFTAGYDLRTKEAYDETMEAFDRIVGAEYLMGMHINDSKPPLGSRVDRHHSLGLGEIGWDAFRFIMNDTRMDDIPLILETINEEIWAEEIKALYALTES</sequence>
<dbReference type="InterPro" id="IPR018246">
    <property type="entry name" value="AP_endonuc_F2_Zn_BS"/>
</dbReference>
<dbReference type="GO" id="GO:0008833">
    <property type="term" value="F:deoxyribonuclease IV (phage-T4-induced) activity"/>
    <property type="evidence" value="ECO:0007669"/>
    <property type="project" value="UniProtKB-UniRule"/>
</dbReference>
<dbReference type="InterPro" id="IPR036237">
    <property type="entry name" value="Xyl_isomerase-like_sf"/>
</dbReference>
<evidence type="ECO:0000259" key="10">
    <source>
        <dbReference type="Pfam" id="PF01261"/>
    </source>
</evidence>
<evidence type="ECO:0000256" key="3">
    <source>
        <dbReference type="ARBA" id="ARBA00022723"/>
    </source>
</evidence>
<dbReference type="PROSITE" id="PS00730">
    <property type="entry name" value="AP_NUCLEASE_F2_2"/>
    <property type="match status" value="1"/>
</dbReference>
<feature type="domain" description="Xylose isomerase-like TIM barrel" evidence="10">
    <location>
        <begin position="21"/>
        <end position="292"/>
    </location>
</feature>
<keyword evidence="4 9" id="KW-0255">Endonuclease</keyword>
<dbReference type="NCBIfam" id="TIGR00587">
    <property type="entry name" value="nfo"/>
    <property type="match status" value="1"/>
</dbReference>
<dbReference type="InterPro" id="IPR013022">
    <property type="entry name" value="Xyl_isomerase-like_TIM-brl"/>
</dbReference>
<dbReference type="GO" id="GO:0006284">
    <property type="term" value="P:base-excision repair"/>
    <property type="evidence" value="ECO:0007669"/>
    <property type="project" value="TreeGrafter"/>
</dbReference>
<feature type="binding site" evidence="9">
    <location>
        <position position="276"/>
    </location>
    <ligand>
        <name>Zn(2+)</name>
        <dbReference type="ChEBI" id="CHEBI:29105"/>
        <label>2</label>
    </ligand>
</feature>
<evidence type="ECO:0000313" key="12">
    <source>
        <dbReference type="Proteomes" id="UP000595074"/>
    </source>
</evidence>
<dbReference type="CDD" id="cd00019">
    <property type="entry name" value="AP2Ec"/>
    <property type="match status" value="1"/>
</dbReference>
<dbReference type="AlphaFoldDB" id="A0A7M1S3U9"/>
<evidence type="ECO:0000256" key="8">
    <source>
        <dbReference type="ARBA" id="ARBA00023204"/>
    </source>
</evidence>
<comment type="similarity">
    <text evidence="1 9">Belongs to the AP endonuclease 2 family.</text>
</comment>
<dbReference type="EMBL" id="CP063164">
    <property type="protein sequence ID" value="QOR62105.1"/>
    <property type="molecule type" value="Genomic_DNA"/>
</dbReference>
<name>A0A7M1S3U9_9BACT</name>
<dbReference type="NCBIfam" id="NF002199">
    <property type="entry name" value="PRK01060.1-4"/>
    <property type="match status" value="1"/>
</dbReference>
<dbReference type="Proteomes" id="UP000595074">
    <property type="component" value="Chromosome"/>
</dbReference>
<evidence type="ECO:0000256" key="4">
    <source>
        <dbReference type="ARBA" id="ARBA00022759"/>
    </source>
</evidence>
<feature type="binding site" evidence="9">
    <location>
        <position position="231"/>
    </location>
    <ligand>
        <name>Zn(2+)</name>
        <dbReference type="ChEBI" id="CHEBI:29105"/>
        <label>2</label>
    </ligand>
</feature>
<feature type="binding site" evidence="9">
    <location>
        <position position="197"/>
    </location>
    <ligand>
        <name>Zn(2+)</name>
        <dbReference type="ChEBI" id="CHEBI:29105"/>
        <label>3</label>
    </ligand>
</feature>
<keyword evidence="6 9" id="KW-0378">Hydrolase</keyword>
<evidence type="ECO:0000256" key="6">
    <source>
        <dbReference type="ARBA" id="ARBA00022801"/>
    </source>
</evidence>
<feature type="binding site" evidence="9">
    <location>
        <position position="194"/>
    </location>
    <ligand>
        <name>Zn(2+)</name>
        <dbReference type="ChEBI" id="CHEBI:29105"/>
        <label>2</label>
    </ligand>
</feature>
<evidence type="ECO:0000256" key="9">
    <source>
        <dbReference type="HAMAP-Rule" id="MF_00152"/>
    </source>
</evidence>
<keyword evidence="12" id="KW-1185">Reference proteome</keyword>
<keyword evidence="3 9" id="KW-0479">Metal-binding</keyword>
<gene>
    <name evidence="9 11" type="primary">nfo</name>
    <name evidence="11" type="ORF">IMZ28_01070</name>
</gene>
<comment type="catalytic activity">
    <reaction evidence="9">
        <text>Endonucleolytic cleavage to 5'-phosphooligonucleotide end-products.</text>
        <dbReference type="EC" id="3.1.21.2"/>
    </reaction>
</comment>
<dbReference type="SUPFAM" id="SSF51658">
    <property type="entry name" value="Xylose isomerase-like"/>
    <property type="match status" value="1"/>
</dbReference>
<dbReference type="InterPro" id="IPR001719">
    <property type="entry name" value="AP_endonuc_2"/>
</dbReference>
<dbReference type="PANTHER" id="PTHR21445:SF0">
    <property type="entry name" value="APURINIC-APYRIMIDINIC ENDONUCLEASE"/>
    <property type="match status" value="1"/>
</dbReference>
<evidence type="ECO:0000256" key="2">
    <source>
        <dbReference type="ARBA" id="ARBA00022722"/>
    </source>
</evidence>
<feature type="binding site" evidence="9">
    <location>
        <position position="109"/>
    </location>
    <ligand>
        <name>Zn(2+)</name>
        <dbReference type="ChEBI" id="CHEBI:29105"/>
        <label>1</label>
    </ligand>
</feature>
<comment type="cofactor">
    <cofactor evidence="9">
        <name>Zn(2+)</name>
        <dbReference type="ChEBI" id="CHEBI:29105"/>
    </cofactor>
    <text evidence="9">Binds 3 Zn(2+) ions.</text>
</comment>
<dbReference type="HAMAP" id="MF_00152">
    <property type="entry name" value="Nfo"/>
    <property type="match status" value="1"/>
</dbReference>